<keyword evidence="2 4" id="KW-0238">DNA-binding</keyword>
<dbReference type="Pfam" id="PF16925">
    <property type="entry name" value="TetR_C_13"/>
    <property type="match status" value="1"/>
</dbReference>
<organism evidence="6 7">
    <name type="scientific">Kribbella antiqua</name>
    <dbReference type="NCBI Taxonomy" id="2512217"/>
    <lineage>
        <taxon>Bacteria</taxon>
        <taxon>Bacillati</taxon>
        <taxon>Actinomycetota</taxon>
        <taxon>Actinomycetes</taxon>
        <taxon>Propionibacteriales</taxon>
        <taxon>Kribbellaceae</taxon>
        <taxon>Kribbella</taxon>
    </lineage>
</organism>
<dbReference type="Gene3D" id="1.10.357.10">
    <property type="entry name" value="Tetracycline Repressor, domain 2"/>
    <property type="match status" value="1"/>
</dbReference>
<dbReference type="InterPro" id="IPR001647">
    <property type="entry name" value="HTH_TetR"/>
</dbReference>
<evidence type="ECO:0000259" key="5">
    <source>
        <dbReference type="PROSITE" id="PS50977"/>
    </source>
</evidence>
<name>A0A4R2IIM3_9ACTN</name>
<dbReference type="AlphaFoldDB" id="A0A4R2IIM3"/>
<dbReference type="SUPFAM" id="SSF48498">
    <property type="entry name" value="Tetracyclin repressor-like, C-terminal domain"/>
    <property type="match status" value="1"/>
</dbReference>
<sequence length="193" mass="21114">MLTVKGQATRARILASAAELVHRHGVAGTQIDDIRRAAGVSGSQMTHYFHDKQTLIEDVISWQADTTLDAQGSLDSFDAWHRWADQIVARQTARQFRGGCDFGSLAGQLAESSPAARAQLADGYGRWLELFRHELQAMRSRGVLRLDADPDALAHTMLAAMQGGVLLAQTLRRPEPLRDSLDAALNHLESFAG</sequence>
<dbReference type="OrthoDB" id="3827407at2"/>
<comment type="caution">
    <text evidence="6">The sequence shown here is derived from an EMBL/GenBank/DDBJ whole genome shotgun (WGS) entry which is preliminary data.</text>
</comment>
<dbReference type="EMBL" id="SLWR01000011">
    <property type="protein sequence ID" value="TCO44056.1"/>
    <property type="molecule type" value="Genomic_DNA"/>
</dbReference>
<evidence type="ECO:0000313" key="6">
    <source>
        <dbReference type="EMBL" id="TCO44056.1"/>
    </source>
</evidence>
<dbReference type="InterPro" id="IPR036271">
    <property type="entry name" value="Tet_transcr_reg_TetR-rel_C_sf"/>
</dbReference>
<evidence type="ECO:0000256" key="2">
    <source>
        <dbReference type="ARBA" id="ARBA00023125"/>
    </source>
</evidence>
<dbReference type="RefSeq" id="WP_132154348.1">
    <property type="nucleotide sequence ID" value="NZ_SLWR01000011.1"/>
</dbReference>
<dbReference type="Proteomes" id="UP000295573">
    <property type="component" value="Unassembled WGS sequence"/>
</dbReference>
<dbReference type="PROSITE" id="PS50977">
    <property type="entry name" value="HTH_TETR_2"/>
    <property type="match status" value="1"/>
</dbReference>
<keyword evidence="3" id="KW-0804">Transcription</keyword>
<evidence type="ECO:0000313" key="7">
    <source>
        <dbReference type="Proteomes" id="UP000295573"/>
    </source>
</evidence>
<keyword evidence="7" id="KW-1185">Reference proteome</keyword>
<keyword evidence="1" id="KW-0805">Transcription regulation</keyword>
<dbReference type="PANTHER" id="PTHR47506:SF1">
    <property type="entry name" value="HTH-TYPE TRANSCRIPTIONAL REGULATOR YJDC"/>
    <property type="match status" value="1"/>
</dbReference>
<evidence type="ECO:0000256" key="4">
    <source>
        <dbReference type="PROSITE-ProRule" id="PRU00335"/>
    </source>
</evidence>
<dbReference type="InterPro" id="IPR009057">
    <property type="entry name" value="Homeodomain-like_sf"/>
</dbReference>
<reference evidence="6 7" key="1">
    <citation type="journal article" date="2015" name="Stand. Genomic Sci.">
        <title>Genomic Encyclopedia of Bacterial and Archaeal Type Strains, Phase III: the genomes of soil and plant-associated and newly described type strains.</title>
        <authorList>
            <person name="Whitman W.B."/>
            <person name="Woyke T."/>
            <person name="Klenk H.P."/>
            <person name="Zhou Y."/>
            <person name="Lilburn T.G."/>
            <person name="Beck B.J."/>
            <person name="De Vos P."/>
            <person name="Vandamme P."/>
            <person name="Eisen J.A."/>
            <person name="Garrity G."/>
            <person name="Hugenholtz P."/>
            <person name="Kyrpides N.C."/>
        </authorList>
    </citation>
    <scope>NUCLEOTIDE SEQUENCE [LARGE SCALE GENOMIC DNA]</scope>
    <source>
        <strain evidence="6 7">VKM Ac-2541</strain>
    </source>
</reference>
<proteinExistence type="predicted"/>
<protein>
    <submittedName>
        <fullName evidence="6">TetR family transcriptional regulator</fullName>
    </submittedName>
</protein>
<dbReference type="PANTHER" id="PTHR47506">
    <property type="entry name" value="TRANSCRIPTIONAL REGULATORY PROTEIN"/>
    <property type="match status" value="1"/>
</dbReference>
<feature type="DNA-binding region" description="H-T-H motif" evidence="4">
    <location>
        <begin position="30"/>
        <end position="49"/>
    </location>
</feature>
<evidence type="ECO:0000256" key="1">
    <source>
        <dbReference type="ARBA" id="ARBA00023015"/>
    </source>
</evidence>
<dbReference type="SUPFAM" id="SSF46689">
    <property type="entry name" value="Homeodomain-like"/>
    <property type="match status" value="1"/>
</dbReference>
<feature type="domain" description="HTH tetR-type" evidence="5">
    <location>
        <begin position="7"/>
        <end position="67"/>
    </location>
</feature>
<dbReference type="Pfam" id="PF00440">
    <property type="entry name" value="TetR_N"/>
    <property type="match status" value="1"/>
</dbReference>
<evidence type="ECO:0000256" key="3">
    <source>
        <dbReference type="ARBA" id="ARBA00023163"/>
    </source>
</evidence>
<accession>A0A4R2IIM3</accession>
<dbReference type="GO" id="GO:0003677">
    <property type="term" value="F:DNA binding"/>
    <property type="evidence" value="ECO:0007669"/>
    <property type="project" value="UniProtKB-UniRule"/>
</dbReference>
<dbReference type="InterPro" id="IPR011075">
    <property type="entry name" value="TetR_C"/>
</dbReference>
<gene>
    <name evidence="6" type="ORF">EV646_111249</name>
</gene>